<evidence type="ECO:0000313" key="2">
    <source>
        <dbReference type="EMBL" id="CAG8489727.1"/>
    </source>
</evidence>
<evidence type="ECO:0000313" key="3">
    <source>
        <dbReference type="Proteomes" id="UP000789901"/>
    </source>
</evidence>
<feature type="compositionally biased region" description="Basic and acidic residues" evidence="1">
    <location>
        <begin position="1320"/>
        <end position="1362"/>
    </location>
</feature>
<keyword evidence="3" id="KW-1185">Reference proteome</keyword>
<feature type="region of interest" description="Disordered" evidence="1">
    <location>
        <begin position="1285"/>
        <end position="1362"/>
    </location>
</feature>
<dbReference type="SUPFAM" id="SSF52540">
    <property type="entry name" value="P-loop containing nucleoside triphosphate hydrolases"/>
    <property type="match status" value="1"/>
</dbReference>
<dbReference type="InterPro" id="IPR027417">
    <property type="entry name" value="P-loop_NTPase"/>
</dbReference>
<sequence>MSKEVAIGERLAHVIVSHTVYQYYRYNDIFIVQNKFRGKFLALIKAKSIEFSQKKSTYDNILGQIKIKDKDLFKTITTSKLDIDVKTEHSKVNKKTISDPQTTEYSTIPHTAGEDMMGNTFGRSQLVDQKKTDKKKLTVEETTGRRVVDGDKVRYEPTYDKEVGDRDTTTTIEGDRSWLGRIINITPHLVFDITEIIDAFAFLFVVPYTTEELEEEAIDEGKPKKKKKDDDIADISEQEYKKLKAEGKPVAKSYYLEYITRYRARKEKEKAPVVIPDLGHYDKTMGEVMGYEQFKEELRAYIVNLAEYLSQGISEMPDDMKTIFVLLGKPGTGKRGRKDTEILEGTTPAVKGAFAGRLAQGFATAKQRILIVLLDEFEKIAGEGLAMMMGNVLDIKKRAKVDISGAIFLATANYADQVPDFVQDRAKFVNIPLYTYEQRREYVKKMLTKKLSKDELTKEYAGQIDDNFYEGFNAIKDIRNYTKLEITKNNFIFHYQGGARLDLGRVRAGDKIIDEKGQLKGYDSDPDAFKGYIIDAEGNEQPNQIPDIEFTKLKYANYKKVKYPKLKDGDLDSFEKHKCSYCGKIEVEALMKFDPKTNKCQDVIRKIRKKLGEQSRKKDLELLEELKEIDYESEEEKDTWFETDETIAESSKGKEIVKPPKKYVENPERVEKPEISKEEEKLLKDYRRELKDLGRSNDIEDFINSSYAELYPEEQAELIKLRTRKNNLGTDQIQKTYDLGRPDLAILGVLEYAPNNLIEETKEYDEDGQPKNLMQSSRMHYEFCGELGVKRIYQSEFQTYQPKFSLFYADHAGKRTPSWAEKKERSETVEGKPLLIPSDIHLKQLPDMKDKIQEALGGDMADMAEGLFEIPFTMSNLILKELINVIPNLVGKIGKGVLKIATLGAVDVPDAKLKIFDTSESYAKLRKILNDILGGKVFLTIGPREHDQGGSFFSKMEKHEEILFKGTPSNKPYVGKNEAQAGKKYKDVLGCGIGLNASGVNVNSLKDANELKDANNPEQEQQGERTFKSTLFDSLNKSIEPAMMAGNTIDFHYSLAEFFCRLTDPSEEICWHEPKGRVKLDNDYDGFFTDIMTRGYLLDGGEEKKNPRLIYERQEGYVKQGGNEWDTYEAEEDYIEKEIITKERTDTATIDGIDTATAGRLQICSIFGISSINGGHSGIMNKSERVDYFKQLCESDLTSLCENKSSYISNTCGLDNRHDINCDSFTIRIDGSKGTLITHGEEETKKIIRESIFKEKKTTTQEIDEEKLEDEKSYELVKSLEVPTYQGKQPSIISQPSTGEIPTPPTSRPTTPKTVINPKEPSKKDTSHLDEHQKELAEHLDPEKSSSEILKRIKDKKKKTEK</sequence>
<evidence type="ECO:0000256" key="1">
    <source>
        <dbReference type="SAM" id="MobiDB-lite"/>
    </source>
</evidence>
<proteinExistence type="predicted"/>
<protein>
    <submittedName>
        <fullName evidence="2">13539_t:CDS:1</fullName>
    </submittedName>
</protein>
<name>A0ABM8VZZ8_GIGMA</name>
<organism evidence="2 3">
    <name type="scientific">Gigaspora margarita</name>
    <dbReference type="NCBI Taxonomy" id="4874"/>
    <lineage>
        <taxon>Eukaryota</taxon>
        <taxon>Fungi</taxon>
        <taxon>Fungi incertae sedis</taxon>
        <taxon>Mucoromycota</taxon>
        <taxon>Glomeromycotina</taxon>
        <taxon>Glomeromycetes</taxon>
        <taxon>Diversisporales</taxon>
        <taxon>Gigasporaceae</taxon>
        <taxon>Gigaspora</taxon>
    </lineage>
</organism>
<dbReference type="EMBL" id="CAJVQB010000449">
    <property type="protein sequence ID" value="CAG8489727.1"/>
    <property type="molecule type" value="Genomic_DNA"/>
</dbReference>
<feature type="compositionally biased region" description="Polar residues" evidence="1">
    <location>
        <begin position="1286"/>
        <end position="1300"/>
    </location>
</feature>
<reference evidence="2 3" key="1">
    <citation type="submission" date="2021-06" db="EMBL/GenBank/DDBJ databases">
        <authorList>
            <person name="Kallberg Y."/>
            <person name="Tangrot J."/>
            <person name="Rosling A."/>
        </authorList>
    </citation>
    <scope>NUCLEOTIDE SEQUENCE [LARGE SCALE GENOMIC DNA]</scope>
    <source>
        <strain evidence="2 3">120-4 pot B 10/14</strain>
    </source>
</reference>
<comment type="caution">
    <text evidence="2">The sequence shown here is derived from an EMBL/GenBank/DDBJ whole genome shotgun (WGS) entry which is preliminary data.</text>
</comment>
<dbReference type="Gene3D" id="3.40.50.300">
    <property type="entry name" value="P-loop containing nucleotide triphosphate hydrolases"/>
    <property type="match status" value="1"/>
</dbReference>
<gene>
    <name evidence="2" type="ORF">GMARGA_LOCUS1660</name>
</gene>
<dbReference type="Proteomes" id="UP000789901">
    <property type="component" value="Unassembled WGS sequence"/>
</dbReference>
<accession>A0ABM8VZZ8</accession>